<dbReference type="Gene3D" id="1.10.357.10">
    <property type="entry name" value="Tetracycline Repressor, domain 2"/>
    <property type="match status" value="1"/>
</dbReference>
<name>A0A6N9H975_9MICO</name>
<evidence type="ECO:0000256" key="2">
    <source>
        <dbReference type="PROSITE-ProRule" id="PRU00335"/>
    </source>
</evidence>
<gene>
    <name evidence="4" type="ORF">GSY69_11660</name>
</gene>
<keyword evidence="5" id="KW-1185">Reference proteome</keyword>
<accession>A0A6N9H975</accession>
<dbReference type="GO" id="GO:0000976">
    <property type="term" value="F:transcription cis-regulatory region binding"/>
    <property type="evidence" value="ECO:0007669"/>
    <property type="project" value="TreeGrafter"/>
</dbReference>
<dbReference type="InterPro" id="IPR041490">
    <property type="entry name" value="KstR2_TetR_C"/>
</dbReference>
<keyword evidence="1 2" id="KW-0238">DNA-binding</keyword>
<comment type="caution">
    <text evidence="4">The sequence shown here is derived from an EMBL/GenBank/DDBJ whole genome shotgun (WGS) entry which is preliminary data.</text>
</comment>
<reference evidence="4 5" key="1">
    <citation type="submission" date="2020-01" db="EMBL/GenBank/DDBJ databases">
        <authorList>
            <person name="Deng T."/>
        </authorList>
    </citation>
    <scope>NUCLEOTIDE SEQUENCE [LARGE SCALE GENOMIC DNA]</scope>
    <source>
        <strain evidence="4 5">5221</strain>
    </source>
</reference>
<protein>
    <submittedName>
        <fullName evidence="4">TetR family transcriptional regulator</fullName>
    </submittedName>
</protein>
<dbReference type="SUPFAM" id="SSF48498">
    <property type="entry name" value="Tetracyclin repressor-like, C-terminal domain"/>
    <property type="match status" value="1"/>
</dbReference>
<dbReference type="EMBL" id="WWEQ01000062">
    <property type="protein sequence ID" value="MYM20598.1"/>
    <property type="molecule type" value="Genomic_DNA"/>
</dbReference>
<dbReference type="PANTHER" id="PTHR30055">
    <property type="entry name" value="HTH-TYPE TRANSCRIPTIONAL REGULATOR RUTR"/>
    <property type="match status" value="1"/>
</dbReference>
<dbReference type="Proteomes" id="UP000469215">
    <property type="component" value="Unassembled WGS sequence"/>
</dbReference>
<dbReference type="AlphaFoldDB" id="A0A6N9H975"/>
<evidence type="ECO:0000313" key="4">
    <source>
        <dbReference type="EMBL" id="MYM20598.1"/>
    </source>
</evidence>
<dbReference type="InterPro" id="IPR050109">
    <property type="entry name" value="HTH-type_TetR-like_transc_reg"/>
</dbReference>
<dbReference type="Pfam" id="PF00440">
    <property type="entry name" value="TetR_N"/>
    <property type="match status" value="1"/>
</dbReference>
<feature type="DNA-binding region" description="H-T-H motif" evidence="2">
    <location>
        <begin position="27"/>
        <end position="46"/>
    </location>
</feature>
<organism evidence="4 5">
    <name type="scientific">Brevibacterium rongguiense</name>
    <dbReference type="NCBI Taxonomy" id="2695267"/>
    <lineage>
        <taxon>Bacteria</taxon>
        <taxon>Bacillati</taxon>
        <taxon>Actinomycetota</taxon>
        <taxon>Actinomycetes</taxon>
        <taxon>Micrococcales</taxon>
        <taxon>Brevibacteriaceae</taxon>
        <taxon>Brevibacterium</taxon>
    </lineage>
</organism>
<dbReference type="GO" id="GO:0003700">
    <property type="term" value="F:DNA-binding transcription factor activity"/>
    <property type="evidence" value="ECO:0007669"/>
    <property type="project" value="TreeGrafter"/>
</dbReference>
<evidence type="ECO:0000256" key="1">
    <source>
        <dbReference type="ARBA" id="ARBA00023125"/>
    </source>
</evidence>
<dbReference type="PANTHER" id="PTHR30055:SF237">
    <property type="entry name" value="TRANSCRIPTIONAL REPRESSOR MCE3R"/>
    <property type="match status" value="1"/>
</dbReference>
<dbReference type="InterPro" id="IPR009057">
    <property type="entry name" value="Homeodomain-like_sf"/>
</dbReference>
<proteinExistence type="predicted"/>
<dbReference type="RefSeq" id="WP_160954013.1">
    <property type="nucleotide sequence ID" value="NZ_WWEQ01000062.1"/>
</dbReference>
<dbReference type="SUPFAM" id="SSF46689">
    <property type="entry name" value="Homeodomain-like"/>
    <property type="match status" value="1"/>
</dbReference>
<evidence type="ECO:0000313" key="5">
    <source>
        <dbReference type="Proteomes" id="UP000469215"/>
    </source>
</evidence>
<dbReference type="PRINTS" id="PR00455">
    <property type="entry name" value="HTHTETR"/>
</dbReference>
<dbReference type="PROSITE" id="PS50977">
    <property type="entry name" value="HTH_TETR_2"/>
    <property type="match status" value="1"/>
</dbReference>
<feature type="domain" description="HTH tetR-type" evidence="3">
    <location>
        <begin position="4"/>
        <end position="64"/>
    </location>
</feature>
<evidence type="ECO:0000259" key="3">
    <source>
        <dbReference type="PROSITE" id="PS50977"/>
    </source>
</evidence>
<dbReference type="InterPro" id="IPR001647">
    <property type="entry name" value="HTH_TetR"/>
</dbReference>
<sequence>MRATNGREAILRAARDTFASKGFDGASIRDIAQAADLSLSALYYYFSSKQDALYELVSASYERFNAHSRQVIAAAGDDHAQRVAALVRYLVRFRIANPEISRVVLRDTERLTPDRFARLHELQKESRGLLLDIVRAGEAAGEFAVVDAALASRSILAICNAIPLWYRPGGDITPEDLERTYTLHALRILGCAEPGAGDLERLFAQPVPTGETRLSPDDPDGP</sequence>
<dbReference type="InterPro" id="IPR036271">
    <property type="entry name" value="Tet_transcr_reg_TetR-rel_C_sf"/>
</dbReference>
<dbReference type="Pfam" id="PF17932">
    <property type="entry name" value="TetR_C_24"/>
    <property type="match status" value="1"/>
</dbReference>